<dbReference type="EMBL" id="FQUQ01000001">
    <property type="protein sequence ID" value="SHE72748.1"/>
    <property type="molecule type" value="Genomic_DNA"/>
</dbReference>
<protein>
    <submittedName>
        <fullName evidence="4">Acetyltransferase (GNAT) domain-containing protein</fullName>
    </submittedName>
</protein>
<keyword evidence="5" id="KW-1185">Reference proteome</keyword>
<dbReference type="AlphaFoldDB" id="A0A1M4VUX8"/>
<dbReference type="SUPFAM" id="SSF55729">
    <property type="entry name" value="Acyl-CoA N-acyltransferases (Nat)"/>
    <property type="match status" value="1"/>
</dbReference>
<dbReference type="OrthoDB" id="9792929at2"/>
<dbReference type="Proteomes" id="UP000184287">
    <property type="component" value="Unassembled WGS sequence"/>
</dbReference>
<keyword evidence="2" id="KW-0012">Acyltransferase</keyword>
<dbReference type="InterPro" id="IPR016181">
    <property type="entry name" value="Acyl_CoA_acyltransferase"/>
</dbReference>
<keyword evidence="1 4" id="KW-0808">Transferase</keyword>
<dbReference type="InterPro" id="IPR050832">
    <property type="entry name" value="Bact_Acetyltransf"/>
</dbReference>
<dbReference type="PROSITE" id="PS51186">
    <property type="entry name" value="GNAT"/>
    <property type="match status" value="1"/>
</dbReference>
<dbReference type="Pfam" id="PF00583">
    <property type="entry name" value="Acetyltransf_1"/>
    <property type="match status" value="1"/>
</dbReference>
<dbReference type="GO" id="GO:0016747">
    <property type="term" value="F:acyltransferase activity, transferring groups other than amino-acyl groups"/>
    <property type="evidence" value="ECO:0007669"/>
    <property type="project" value="InterPro"/>
</dbReference>
<accession>A0A1M4VUX8</accession>
<dbReference type="STRING" id="288992.SAMN04488522_1011032"/>
<dbReference type="InterPro" id="IPR000182">
    <property type="entry name" value="GNAT_dom"/>
</dbReference>
<dbReference type="Gene3D" id="3.40.630.30">
    <property type="match status" value="1"/>
</dbReference>
<dbReference type="PANTHER" id="PTHR43877">
    <property type="entry name" value="AMINOALKYLPHOSPHONATE N-ACETYLTRANSFERASE-RELATED-RELATED"/>
    <property type="match status" value="1"/>
</dbReference>
<dbReference type="RefSeq" id="WP_073228207.1">
    <property type="nucleotide sequence ID" value="NZ_FQUQ01000001.1"/>
</dbReference>
<name>A0A1M4VUX8_9SPHI</name>
<evidence type="ECO:0000256" key="1">
    <source>
        <dbReference type="ARBA" id="ARBA00022679"/>
    </source>
</evidence>
<evidence type="ECO:0000313" key="4">
    <source>
        <dbReference type="EMBL" id="SHE72748.1"/>
    </source>
</evidence>
<feature type="domain" description="N-acetyltransferase" evidence="3">
    <location>
        <begin position="1"/>
        <end position="141"/>
    </location>
</feature>
<organism evidence="4 5">
    <name type="scientific">Pedobacter caeni</name>
    <dbReference type="NCBI Taxonomy" id="288992"/>
    <lineage>
        <taxon>Bacteria</taxon>
        <taxon>Pseudomonadati</taxon>
        <taxon>Bacteroidota</taxon>
        <taxon>Sphingobacteriia</taxon>
        <taxon>Sphingobacteriales</taxon>
        <taxon>Sphingobacteriaceae</taxon>
        <taxon>Pedobacter</taxon>
    </lineage>
</organism>
<dbReference type="CDD" id="cd04301">
    <property type="entry name" value="NAT_SF"/>
    <property type="match status" value="1"/>
</dbReference>
<evidence type="ECO:0000256" key="2">
    <source>
        <dbReference type="ARBA" id="ARBA00023315"/>
    </source>
</evidence>
<reference evidence="5" key="1">
    <citation type="submission" date="2016-11" db="EMBL/GenBank/DDBJ databases">
        <authorList>
            <person name="Varghese N."/>
            <person name="Submissions S."/>
        </authorList>
    </citation>
    <scope>NUCLEOTIDE SEQUENCE [LARGE SCALE GENOMIC DNA]</scope>
    <source>
        <strain evidence="5">DSM 16990</strain>
    </source>
</reference>
<evidence type="ECO:0000259" key="3">
    <source>
        <dbReference type="PROSITE" id="PS51186"/>
    </source>
</evidence>
<evidence type="ECO:0000313" key="5">
    <source>
        <dbReference type="Proteomes" id="UP000184287"/>
    </source>
</evidence>
<gene>
    <name evidence="4" type="ORF">SAMN04488522_1011032</name>
</gene>
<sequence length="141" mass="16514">MGIRKARQEDTQAIASLLAQMEHPTAENLVAERLIQLINHPDHEIIVFELEEQVRAFMSIHFLPQIAYSGDFAMVSYFAVDHNLRSQGLGREMEEHCVQLAKERKCSRIELHSSIRRVDAHRFYLRQGYVEFPKYFSKKLI</sequence>
<proteinExistence type="predicted"/>